<reference evidence="7" key="1">
    <citation type="submission" date="2024-05" db="EMBL/GenBank/DDBJ databases">
        <title>Planctomycetes of the genus Singulisphaera possess chitinolytic capabilities.</title>
        <authorList>
            <person name="Ivanova A."/>
        </authorList>
    </citation>
    <scope>NUCLEOTIDE SEQUENCE</scope>
    <source>
        <strain evidence="7">Ch08T</strain>
    </source>
</reference>
<dbReference type="InterPro" id="IPR002376">
    <property type="entry name" value="Formyl_transf_N"/>
</dbReference>
<dbReference type="AlphaFoldDB" id="A0AAU7CE64"/>
<organism evidence="7">
    <name type="scientific">Singulisphaera sp. Ch08</name>
    <dbReference type="NCBI Taxonomy" id="3120278"/>
    <lineage>
        <taxon>Bacteria</taxon>
        <taxon>Pseudomonadati</taxon>
        <taxon>Planctomycetota</taxon>
        <taxon>Planctomycetia</taxon>
        <taxon>Isosphaerales</taxon>
        <taxon>Isosphaeraceae</taxon>
        <taxon>Singulisphaera</taxon>
    </lineage>
</organism>
<name>A0AAU7CE64_9BACT</name>
<gene>
    <name evidence="7" type="ORF">V5E97_34995</name>
</gene>
<dbReference type="GO" id="GO:0004479">
    <property type="term" value="F:methionyl-tRNA formyltransferase activity"/>
    <property type="evidence" value="ECO:0007669"/>
    <property type="project" value="UniProtKB-EC"/>
</dbReference>
<dbReference type="SUPFAM" id="SSF53328">
    <property type="entry name" value="Formyltransferase"/>
    <property type="match status" value="1"/>
</dbReference>
<dbReference type="PANTHER" id="PTHR11138:SF5">
    <property type="entry name" value="METHIONYL-TRNA FORMYLTRANSFERASE, MITOCHONDRIAL"/>
    <property type="match status" value="1"/>
</dbReference>
<dbReference type="GO" id="GO:0005829">
    <property type="term" value="C:cytosol"/>
    <property type="evidence" value="ECO:0007669"/>
    <property type="project" value="TreeGrafter"/>
</dbReference>
<comment type="catalytic activity">
    <reaction evidence="4">
        <text>L-methionyl-tRNA(fMet) + (6R)-10-formyltetrahydrofolate = N-formyl-L-methionyl-tRNA(fMet) + (6S)-5,6,7,8-tetrahydrofolate + H(+)</text>
        <dbReference type="Rhea" id="RHEA:24380"/>
        <dbReference type="Rhea" id="RHEA-COMP:9952"/>
        <dbReference type="Rhea" id="RHEA-COMP:9953"/>
        <dbReference type="ChEBI" id="CHEBI:15378"/>
        <dbReference type="ChEBI" id="CHEBI:57453"/>
        <dbReference type="ChEBI" id="CHEBI:78530"/>
        <dbReference type="ChEBI" id="CHEBI:78844"/>
        <dbReference type="ChEBI" id="CHEBI:195366"/>
        <dbReference type="EC" id="2.1.2.9"/>
    </reaction>
</comment>
<sequence>MSSEQANTKPRVLQLGAGPTALSCLEALIEGFQVVGLVRASEDADGERDATIRRAREFGVPALRDDGLGALECYIDELAPDCVVVSSHARILPVRLLEKSRFINVHYAPLPKYRGRANVNWAIINGEPYVGITIHTMVPGLDAGKILYQEVVEVREDDDVATLYDRLNSIQRARIAAIVRAHLNGNEGASQDERKATYGCTRIPEDGEIDWSRPASEIQRLVRALVPPFPGAFTYFQGRRLLIWRAEAVIDPLCYEGRVPGRVVSSSRKTGTVDVLAGDGVLRLYDVQRDSGERESAAQLIPSVRGTLGLRTSDLLARIERLERLLSEQTTVSR</sequence>
<dbReference type="InterPro" id="IPR005793">
    <property type="entry name" value="Formyl_trans_C"/>
</dbReference>
<evidence type="ECO:0000256" key="4">
    <source>
        <dbReference type="ARBA" id="ARBA00048558"/>
    </source>
</evidence>
<proteinExistence type="predicted"/>
<dbReference type="PANTHER" id="PTHR11138">
    <property type="entry name" value="METHIONYL-TRNA FORMYLTRANSFERASE"/>
    <property type="match status" value="1"/>
</dbReference>
<dbReference type="EC" id="2.1.2.9" evidence="2"/>
<evidence type="ECO:0000256" key="2">
    <source>
        <dbReference type="ARBA" id="ARBA00012261"/>
    </source>
</evidence>
<feature type="domain" description="Formyl transferase N-terminal" evidence="5">
    <location>
        <begin position="71"/>
        <end position="170"/>
    </location>
</feature>
<evidence type="ECO:0000259" key="5">
    <source>
        <dbReference type="Pfam" id="PF00551"/>
    </source>
</evidence>
<dbReference type="EMBL" id="CP155447">
    <property type="protein sequence ID" value="XBH03475.1"/>
    <property type="molecule type" value="Genomic_DNA"/>
</dbReference>
<dbReference type="Pfam" id="PF00551">
    <property type="entry name" value="Formyl_trans_N"/>
    <property type="match status" value="1"/>
</dbReference>
<dbReference type="InterPro" id="IPR011034">
    <property type="entry name" value="Formyl_transferase-like_C_sf"/>
</dbReference>
<dbReference type="RefSeq" id="WP_406696209.1">
    <property type="nucleotide sequence ID" value="NZ_CP155447.1"/>
</dbReference>
<dbReference type="CDD" id="cd08702">
    <property type="entry name" value="Arna_FMT_C"/>
    <property type="match status" value="1"/>
</dbReference>
<keyword evidence="7" id="KW-0808">Transferase</keyword>
<dbReference type="Gene3D" id="3.40.50.170">
    <property type="entry name" value="Formyl transferase, N-terminal domain"/>
    <property type="match status" value="1"/>
</dbReference>
<comment type="function">
    <text evidence="1">Attaches a formyl group to the free amino group of methionyl-tRNA(fMet). The formyl group appears to play a dual role in the initiator identity of N-formylmethionyl-tRNA by promoting its recognition by IF2 and preventing the misappropriation of this tRNA by the elongation apparatus.</text>
</comment>
<dbReference type="InterPro" id="IPR037022">
    <property type="entry name" value="Formyl_trans_C_sf"/>
</dbReference>
<evidence type="ECO:0000256" key="1">
    <source>
        <dbReference type="ARBA" id="ARBA00002606"/>
    </source>
</evidence>
<dbReference type="Gene3D" id="3.10.25.10">
    <property type="entry name" value="Formyl transferase, C-terminal domain"/>
    <property type="match status" value="1"/>
</dbReference>
<dbReference type="Pfam" id="PF02911">
    <property type="entry name" value="Formyl_trans_C"/>
    <property type="match status" value="1"/>
</dbReference>
<dbReference type="InterPro" id="IPR036477">
    <property type="entry name" value="Formyl_transf_N_sf"/>
</dbReference>
<dbReference type="SUPFAM" id="SSF50486">
    <property type="entry name" value="FMT C-terminal domain-like"/>
    <property type="match status" value="1"/>
</dbReference>
<evidence type="ECO:0000259" key="6">
    <source>
        <dbReference type="Pfam" id="PF02911"/>
    </source>
</evidence>
<evidence type="ECO:0000256" key="3">
    <source>
        <dbReference type="ARBA" id="ARBA00016014"/>
    </source>
</evidence>
<protein>
    <recommendedName>
        <fullName evidence="3">Methionyl-tRNA formyltransferase</fullName>
        <ecNumber evidence="2">2.1.2.9</ecNumber>
    </recommendedName>
</protein>
<feature type="domain" description="Formyl transferase C-terminal" evidence="6">
    <location>
        <begin position="204"/>
        <end position="301"/>
    </location>
</feature>
<accession>A0AAU7CE64</accession>
<evidence type="ECO:0000313" key="7">
    <source>
        <dbReference type="EMBL" id="XBH03475.1"/>
    </source>
</evidence>